<dbReference type="RefSeq" id="WP_143936864.1">
    <property type="nucleotide sequence ID" value="NZ_VKKG01000001.1"/>
</dbReference>
<keyword evidence="2" id="KW-0812">Transmembrane</keyword>
<keyword evidence="4" id="KW-1185">Reference proteome</keyword>
<gene>
    <name evidence="3" type="ORF">FOJ82_02535</name>
</gene>
<evidence type="ECO:0000256" key="1">
    <source>
        <dbReference type="SAM" id="MobiDB-lite"/>
    </source>
</evidence>
<sequence length="230" mass="23278">MLWRSSPLEAAQHALPLVFLTLGVLELGGIIHFLVAADPTGIAAAGGPTAFVPVTLAVVFATLLRPSARSVTVKGATAVGASVFSLVRVGLVAGIVLTDTGAVSLGTVLGVVSGIVLGLTLAVWAAMEFVAARLEVRRASGPVSGPSPALAPSPASAPEAVSTHLSGRLPRPVSPSAPAAPHPVSGVTPAAGPPERRATGAVAWHRGSTPWPRKNEDDPDGTLLRPPRRR</sequence>
<dbReference type="OrthoDB" id="3734605at2"/>
<feature type="compositionally biased region" description="Low complexity" evidence="1">
    <location>
        <begin position="141"/>
        <end position="162"/>
    </location>
</feature>
<proteinExistence type="predicted"/>
<feature type="compositionally biased region" description="Pro residues" evidence="1">
    <location>
        <begin position="172"/>
        <end position="181"/>
    </location>
</feature>
<reference evidence="3 4" key="1">
    <citation type="submission" date="2019-07" db="EMBL/GenBank/DDBJ databases">
        <authorList>
            <person name="Zhou L.-Y."/>
        </authorList>
    </citation>
    <scope>NUCLEOTIDE SEQUENCE [LARGE SCALE GENOMIC DNA]</scope>
    <source>
        <strain evidence="3 4">YIM 101269</strain>
    </source>
</reference>
<evidence type="ECO:0000313" key="4">
    <source>
        <dbReference type="Proteomes" id="UP000317638"/>
    </source>
</evidence>
<dbReference type="AlphaFoldDB" id="A0A553K4Z9"/>
<feature type="transmembrane region" description="Helical" evidence="2">
    <location>
        <begin position="103"/>
        <end position="127"/>
    </location>
</feature>
<feature type="transmembrane region" description="Helical" evidence="2">
    <location>
        <begin position="41"/>
        <end position="64"/>
    </location>
</feature>
<evidence type="ECO:0000256" key="2">
    <source>
        <dbReference type="SAM" id="Phobius"/>
    </source>
</evidence>
<feature type="region of interest" description="Disordered" evidence="1">
    <location>
        <begin position="141"/>
        <end position="230"/>
    </location>
</feature>
<protein>
    <submittedName>
        <fullName evidence="3">Uncharacterized protein</fullName>
    </submittedName>
</protein>
<evidence type="ECO:0000313" key="3">
    <source>
        <dbReference type="EMBL" id="TRY19777.1"/>
    </source>
</evidence>
<name>A0A553K4Z9_9ACTN</name>
<feature type="transmembrane region" description="Helical" evidence="2">
    <location>
        <begin position="76"/>
        <end position="97"/>
    </location>
</feature>
<accession>A0A553K4Z9</accession>
<keyword evidence="2" id="KW-1133">Transmembrane helix</keyword>
<feature type="transmembrane region" description="Helical" evidence="2">
    <location>
        <begin position="14"/>
        <end position="35"/>
    </location>
</feature>
<dbReference type="EMBL" id="VKKG01000001">
    <property type="protein sequence ID" value="TRY19777.1"/>
    <property type="molecule type" value="Genomic_DNA"/>
</dbReference>
<comment type="caution">
    <text evidence="3">The sequence shown here is derived from an EMBL/GenBank/DDBJ whole genome shotgun (WGS) entry which is preliminary data.</text>
</comment>
<dbReference type="Proteomes" id="UP000317638">
    <property type="component" value="Unassembled WGS sequence"/>
</dbReference>
<keyword evidence="2" id="KW-0472">Membrane</keyword>
<organism evidence="3 4">
    <name type="scientific">Tessaracoccus rhinocerotis</name>
    <dbReference type="NCBI Taxonomy" id="1689449"/>
    <lineage>
        <taxon>Bacteria</taxon>
        <taxon>Bacillati</taxon>
        <taxon>Actinomycetota</taxon>
        <taxon>Actinomycetes</taxon>
        <taxon>Propionibacteriales</taxon>
        <taxon>Propionibacteriaceae</taxon>
        <taxon>Tessaracoccus</taxon>
    </lineage>
</organism>